<proteinExistence type="predicted"/>
<organism evidence="1 2">
    <name type="scientific">Aegilops tauschii subsp. strangulata</name>
    <name type="common">Goatgrass</name>
    <dbReference type="NCBI Taxonomy" id="200361"/>
    <lineage>
        <taxon>Eukaryota</taxon>
        <taxon>Viridiplantae</taxon>
        <taxon>Streptophyta</taxon>
        <taxon>Embryophyta</taxon>
        <taxon>Tracheophyta</taxon>
        <taxon>Spermatophyta</taxon>
        <taxon>Magnoliopsida</taxon>
        <taxon>Liliopsida</taxon>
        <taxon>Poales</taxon>
        <taxon>Poaceae</taxon>
        <taxon>BOP clade</taxon>
        <taxon>Pooideae</taxon>
        <taxon>Triticodae</taxon>
        <taxon>Triticeae</taxon>
        <taxon>Triticinae</taxon>
        <taxon>Aegilops</taxon>
    </lineage>
</organism>
<evidence type="ECO:0000313" key="1">
    <source>
        <dbReference type="EnsemblPlants" id="AET1Gv20426700.1"/>
    </source>
</evidence>
<dbReference type="AlphaFoldDB" id="A0A452YIZ9"/>
<dbReference type="Gramene" id="AET1Gv20426700.1">
    <property type="protein sequence ID" value="AET1Gv20426700.1"/>
    <property type="gene ID" value="AET1Gv20426700"/>
</dbReference>
<sequence length="65" mass="7544">MQPEQKKARIRQITANRALKRNTPCKESIAMENPTYVATEEEISTSIQRRLHTIEAYMMHGLKSI</sequence>
<keyword evidence="2" id="KW-1185">Reference proteome</keyword>
<reference evidence="1" key="5">
    <citation type="journal article" date="2021" name="G3 (Bethesda)">
        <title>Aegilops tauschii genome assembly Aet v5.0 features greater sequence contiguity and improved annotation.</title>
        <authorList>
            <person name="Wang L."/>
            <person name="Zhu T."/>
            <person name="Rodriguez J.C."/>
            <person name="Deal K.R."/>
            <person name="Dubcovsky J."/>
            <person name="McGuire P.E."/>
            <person name="Lux T."/>
            <person name="Spannagl M."/>
            <person name="Mayer K.F.X."/>
            <person name="Baldrich P."/>
            <person name="Meyers B.C."/>
            <person name="Huo N."/>
            <person name="Gu Y.Q."/>
            <person name="Zhou H."/>
            <person name="Devos K.M."/>
            <person name="Bennetzen J.L."/>
            <person name="Unver T."/>
            <person name="Budak H."/>
            <person name="Gulick P.J."/>
            <person name="Galiba G."/>
            <person name="Kalapos B."/>
            <person name="Nelson D.R."/>
            <person name="Li P."/>
            <person name="You F.M."/>
            <person name="Luo M.C."/>
            <person name="Dvorak J."/>
        </authorList>
    </citation>
    <scope>NUCLEOTIDE SEQUENCE [LARGE SCALE GENOMIC DNA]</scope>
    <source>
        <strain evidence="1">cv. AL8/78</strain>
    </source>
</reference>
<reference evidence="2" key="1">
    <citation type="journal article" date="2014" name="Science">
        <title>Ancient hybridizations among the ancestral genomes of bread wheat.</title>
        <authorList>
            <consortium name="International Wheat Genome Sequencing Consortium,"/>
            <person name="Marcussen T."/>
            <person name="Sandve S.R."/>
            <person name="Heier L."/>
            <person name="Spannagl M."/>
            <person name="Pfeifer M."/>
            <person name="Jakobsen K.S."/>
            <person name="Wulff B.B."/>
            <person name="Steuernagel B."/>
            <person name="Mayer K.F."/>
            <person name="Olsen O.A."/>
        </authorList>
    </citation>
    <scope>NUCLEOTIDE SEQUENCE [LARGE SCALE GENOMIC DNA]</scope>
    <source>
        <strain evidence="2">cv. AL8/78</strain>
    </source>
</reference>
<protein>
    <submittedName>
        <fullName evidence="1">Uncharacterized protein</fullName>
    </submittedName>
</protein>
<name>A0A452YIZ9_AEGTS</name>
<evidence type="ECO:0000313" key="2">
    <source>
        <dbReference type="Proteomes" id="UP000015105"/>
    </source>
</evidence>
<dbReference type="Proteomes" id="UP000015105">
    <property type="component" value="Chromosome 1D"/>
</dbReference>
<reference evidence="2" key="2">
    <citation type="journal article" date="2017" name="Nat. Plants">
        <title>The Aegilops tauschii genome reveals multiple impacts of transposons.</title>
        <authorList>
            <person name="Zhao G."/>
            <person name="Zou C."/>
            <person name="Li K."/>
            <person name="Wang K."/>
            <person name="Li T."/>
            <person name="Gao L."/>
            <person name="Zhang X."/>
            <person name="Wang H."/>
            <person name="Yang Z."/>
            <person name="Liu X."/>
            <person name="Jiang W."/>
            <person name="Mao L."/>
            <person name="Kong X."/>
            <person name="Jiao Y."/>
            <person name="Jia J."/>
        </authorList>
    </citation>
    <scope>NUCLEOTIDE SEQUENCE [LARGE SCALE GENOMIC DNA]</scope>
    <source>
        <strain evidence="2">cv. AL8/78</strain>
    </source>
</reference>
<reference evidence="1" key="4">
    <citation type="submission" date="2019-03" db="UniProtKB">
        <authorList>
            <consortium name="EnsemblPlants"/>
        </authorList>
    </citation>
    <scope>IDENTIFICATION</scope>
</reference>
<dbReference type="EnsemblPlants" id="AET1Gv20426700.1">
    <property type="protein sequence ID" value="AET1Gv20426700.1"/>
    <property type="gene ID" value="AET1Gv20426700"/>
</dbReference>
<accession>A0A452YIZ9</accession>
<reference evidence="1" key="3">
    <citation type="journal article" date="2017" name="Nature">
        <title>Genome sequence of the progenitor of the wheat D genome Aegilops tauschii.</title>
        <authorList>
            <person name="Luo M.C."/>
            <person name="Gu Y.Q."/>
            <person name="Puiu D."/>
            <person name="Wang H."/>
            <person name="Twardziok S.O."/>
            <person name="Deal K.R."/>
            <person name="Huo N."/>
            <person name="Zhu T."/>
            <person name="Wang L."/>
            <person name="Wang Y."/>
            <person name="McGuire P.E."/>
            <person name="Liu S."/>
            <person name="Long H."/>
            <person name="Ramasamy R.K."/>
            <person name="Rodriguez J.C."/>
            <person name="Van S.L."/>
            <person name="Yuan L."/>
            <person name="Wang Z."/>
            <person name="Xia Z."/>
            <person name="Xiao L."/>
            <person name="Anderson O.D."/>
            <person name="Ouyang S."/>
            <person name="Liang Y."/>
            <person name="Zimin A.V."/>
            <person name="Pertea G."/>
            <person name="Qi P."/>
            <person name="Bennetzen J.L."/>
            <person name="Dai X."/>
            <person name="Dawson M.W."/>
            <person name="Muller H.G."/>
            <person name="Kugler K."/>
            <person name="Rivarola-Duarte L."/>
            <person name="Spannagl M."/>
            <person name="Mayer K.F.X."/>
            <person name="Lu F.H."/>
            <person name="Bevan M.W."/>
            <person name="Leroy P."/>
            <person name="Li P."/>
            <person name="You F.M."/>
            <person name="Sun Q."/>
            <person name="Liu Z."/>
            <person name="Lyons E."/>
            <person name="Wicker T."/>
            <person name="Salzberg S.L."/>
            <person name="Devos K.M."/>
            <person name="Dvorak J."/>
        </authorList>
    </citation>
    <scope>NUCLEOTIDE SEQUENCE [LARGE SCALE GENOMIC DNA]</scope>
    <source>
        <strain evidence="1">cv. AL8/78</strain>
    </source>
</reference>